<dbReference type="InterPro" id="IPR014013">
    <property type="entry name" value="Helic_SF1/SF2_ATP-bd_DinG/Rad3"/>
</dbReference>
<reference evidence="12 13" key="1">
    <citation type="submission" date="2024-04" db="EMBL/GenBank/DDBJ databases">
        <title>Novel species of the genus Ideonella isolated from streams.</title>
        <authorList>
            <person name="Lu H."/>
        </authorList>
    </citation>
    <scope>NUCLEOTIDE SEQUENCE [LARGE SCALE GENOMIC DNA]</scope>
    <source>
        <strain evidence="12 13">DXS29W</strain>
    </source>
</reference>
<sequence>MPEATEAPAALSHSAAERPWVAAVRTLCEFAARRGDLDARFTPSPTAEQGMAGHRSVAQSRGPGYQAEVSLQGMHRGLTVRGRADGVDVSRQWVEEVKTYRGALDRMPANQRELHWAQAKVYGWLLCQLHQATEWNVALVYFHADRQEQAPPLVQRLTAAELQAFFEGLCDQYLSWAQQESAHRSTRDICLTALKFVHGEFRPGQRTLAEAVFRAARRGHCLAAQAPTGIGKTLGTVFPLLKAMPEQALDKIFFLSAKGPGRQVGMQALQTLRASGACRLRIVELVARDKACVHPDKECHPDSCPLARGFYDRLPAARSDAVDGPPLSQQALQEVAERHAICPYYLGQEMARWADVAVGDYNHFFDVSASWHASTLIHGWRVAVLVDEAHNLLDRARSCYSAELDWQAFAAARDSAPPTLKKPLDRVARAWQALARSHAEPYQLVDAPPTRLGQVLTEATQAIGEWMAEGEQGPHGLPTALVEFHWSALHYLRLCESFDASHSMVDVSTRPAGRGHGRGRVEARVSLRNVTPAEFLAPRFAATRTTVLFSATLAPEQFYADTLGLPVDTAWVDIQSSFSSDQLAVHVVPDVSTRFARRADSVAPICRVIADQWATAPGNYLAFFSSFDYLEQVASAIEARHPDIPCWRQRRHMDETARQAFLDRFVPQGQGIGFAVLGGAFAEGIDLPGSRLIGAFIATLGLPQVNPVNEALRERLQQRFGAGFEYAYLYPGLRKVVQAAGRVLRTPSDRGSVHLIDERFRRIDVRRLLPAWWRLQMQFASTPNAGCEPAEAATIIAGR</sequence>
<dbReference type="Pfam" id="PF06733">
    <property type="entry name" value="DEAD_2"/>
    <property type="match status" value="1"/>
</dbReference>
<keyword evidence="3 12" id="KW-0378">Hydrolase</keyword>
<dbReference type="InterPro" id="IPR010614">
    <property type="entry name" value="RAD3-like_helicase_DEAD"/>
</dbReference>
<gene>
    <name evidence="12" type="ORF">AACH06_22745</name>
</gene>
<keyword evidence="2" id="KW-0547">Nucleotide-binding</keyword>
<evidence type="ECO:0000256" key="6">
    <source>
        <dbReference type="ARBA" id="ARBA00023004"/>
    </source>
</evidence>
<comment type="similarity">
    <text evidence="10">Belongs to the helicase family. DinG subfamily.</text>
</comment>
<accession>A0ABU9BUW6</accession>
<dbReference type="InterPro" id="IPR006555">
    <property type="entry name" value="ATP-dep_Helicase_C"/>
</dbReference>
<protein>
    <submittedName>
        <fullName evidence="12">ATP-dependent DNA helicase</fullName>
        <ecNumber evidence="12">3.6.4.12</ecNumber>
    </submittedName>
</protein>
<comment type="caution">
    <text evidence="12">The sequence shown here is derived from an EMBL/GenBank/DDBJ whole genome shotgun (WGS) entry which is preliminary data.</text>
</comment>
<dbReference type="RefSeq" id="WP_341428076.1">
    <property type="nucleotide sequence ID" value="NZ_JBBUTG010000019.1"/>
</dbReference>
<dbReference type="EMBL" id="JBBUTG010000019">
    <property type="protein sequence ID" value="MEK8033651.1"/>
    <property type="molecule type" value="Genomic_DNA"/>
</dbReference>
<keyword evidence="4 12" id="KW-0347">Helicase</keyword>
<evidence type="ECO:0000256" key="5">
    <source>
        <dbReference type="ARBA" id="ARBA00022840"/>
    </source>
</evidence>
<evidence type="ECO:0000256" key="7">
    <source>
        <dbReference type="ARBA" id="ARBA00023014"/>
    </source>
</evidence>
<evidence type="ECO:0000256" key="8">
    <source>
        <dbReference type="ARBA" id="ARBA00023125"/>
    </source>
</evidence>
<dbReference type="PANTHER" id="PTHR11472:SF34">
    <property type="entry name" value="REGULATOR OF TELOMERE ELONGATION HELICASE 1"/>
    <property type="match status" value="1"/>
</dbReference>
<feature type="domain" description="Helicase ATP-binding" evidence="11">
    <location>
        <begin position="191"/>
        <end position="456"/>
    </location>
</feature>
<keyword evidence="13" id="KW-1185">Reference proteome</keyword>
<evidence type="ECO:0000256" key="3">
    <source>
        <dbReference type="ARBA" id="ARBA00022801"/>
    </source>
</evidence>
<evidence type="ECO:0000313" key="12">
    <source>
        <dbReference type="EMBL" id="MEK8033651.1"/>
    </source>
</evidence>
<keyword evidence="8" id="KW-0238">DNA-binding</keyword>
<organism evidence="12 13">
    <name type="scientific">Ideonella lacteola</name>
    <dbReference type="NCBI Taxonomy" id="2984193"/>
    <lineage>
        <taxon>Bacteria</taxon>
        <taxon>Pseudomonadati</taxon>
        <taxon>Pseudomonadota</taxon>
        <taxon>Betaproteobacteria</taxon>
        <taxon>Burkholderiales</taxon>
        <taxon>Sphaerotilaceae</taxon>
        <taxon>Ideonella</taxon>
    </lineage>
</organism>
<dbReference type="EC" id="3.6.4.12" evidence="12"/>
<dbReference type="InterPro" id="IPR045028">
    <property type="entry name" value="DinG/Rad3-like"/>
</dbReference>
<dbReference type="SMART" id="SM00491">
    <property type="entry name" value="HELICc2"/>
    <property type="match status" value="1"/>
</dbReference>
<keyword evidence="6" id="KW-0408">Iron</keyword>
<evidence type="ECO:0000256" key="1">
    <source>
        <dbReference type="ARBA" id="ARBA00022723"/>
    </source>
</evidence>
<evidence type="ECO:0000256" key="4">
    <source>
        <dbReference type="ARBA" id="ARBA00022806"/>
    </source>
</evidence>
<dbReference type="Gene3D" id="3.40.50.300">
    <property type="entry name" value="P-loop containing nucleotide triphosphate hydrolases"/>
    <property type="match status" value="2"/>
</dbReference>
<dbReference type="SUPFAM" id="SSF52540">
    <property type="entry name" value="P-loop containing nucleoside triphosphate hydrolases"/>
    <property type="match status" value="1"/>
</dbReference>
<keyword evidence="9" id="KW-0413">Isomerase</keyword>
<evidence type="ECO:0000256" key="2">
    <source>
        <dbReference type="ARBA" id="ARBA00022741"/>
    </source>
</evidence>
<dbReference type="Pfam" id="PF13307">
    <property type="entry name" value="Helicase_C_2"/>
    <property type="match status" value="1"/>
</dbReference>
<keyword evidence="1" id="KW-0479">Metal-binding</keyword>
<proteinExistence type="inferred from homology"/>
<dbReference type="Proteomes" id="UP001371218">
    <property type="component" value="Unassembled WGS sequence"/>
</dbReference>
<dbReference type="PROSITE" id="PS51193">
    <property type="entry name" value="HELICASE_ATP_BIND_2"/>
    <property type="match status" value="1"/>
</dbReference>
<dbReference type="InterPro" id="IPR027417">
    <property type="entry name" value="P-loop_NTPase"/>
</dbReference>
<dbReference type="PANTHER" id="PTHR11472">
    <property type="entry name" value="DNA REPAIR DEAD HELICASE RAD3/XP-D SUBFAMILY MEMBER"/>
    <property type="match status" value="1"/>
</dbReference>
<keyword evidence="7" id="KW-0411">Iron-sulfur</keyword>
<keyword evidence="5" id="KW-0067">ATP-binding</keyword>
<dbReference type="GO" id="GO:0016787">
    <property type="term" value="F:hydrolase activity"/>
    <property type="evidence" value="ECO:0007669"/>
    <property type="project" value="UniProtKB-KW"/>
</dbReference>
<evidence type="ECO:0000313" key="13">
    <source>
        <dbReference type="Proteomes" id="UP001371218"/>
    </source>
</evidence>
<evidence type="ECO:0000256" key="9">
    <source>
        <dbReference type="ARBA" id="ARBA00023235"/>
    </source>
</evidence>
<evidence type="ECO:0000256" key="10">
    <source>
        <dbReference type="ARBA" id="ARBA00038058"/>
    </source>
</evidence>
<dbReference type="GO" id="GO:0003678">
    <property type="term" value="F:DNA helicase activity"/>
    <property type="evidence" value="ECO:0007669"/>
    <property type="project" value="UniProtKB-EC"/>
</dbReference>
<evidence type="ECO:0000259" key="11">
    <source>
        <dbReference type="PROSITE" id="PS51193"/>
    </source>
</evidence>
<name>A0ABU9BUW6_9BURK</name>